<protein>
    <recommendedName>
        <fullName evidence="3">PTS EIIA type-1 domain-containing protein</fullName>
    </recommendedName>
</protein>
<reference evidence="1 2" key="1">
    <citation type="journal article" date="2012" name="J. Bacteriol.">
        <title>Genome Sequence of Idiomarina xiamenensis Type Strain 10-D-4.</title>
        <authorList>
            <person name="Lai Q."/>
            <person name="Wang L."/>
            <person name="Wang W."/>
            <person name="Shao Z."/>
        </authorList>
    </citation>
    <scope>NUCLEOTIDE SEQUENCE [LARGE SCALE GENOMIC DNA]</scope>
    <source>
        <strain evidence="1 2">10-D-4</strain>
    </source>
</reference>
<dbReference type="InterPro" id="IPR011055">
    <property type="entry name" value="Dup_hybrid_motif"/>
</dbReference>
<name>K2KJI1_9GAMM</name>
<gene>
    <name evidence="1" type="ORF">A10D4_01482</name>
</gene>
<sequence length="159" mass="17663">MPAPICYAPASGQLLTLTQHPCALLHFPSGLDGIVIDVSDHYLLAPLNGYIQQQSSCGGFWHLRDEQGFDCYLMFAAYLQAQPPADVIQPLHKKNAEAKAPVTVGQRLACLKQPQIRQYQQAQLLTVLWQANDSACEHYRCSRRQGRVSAGQMLLQVES</sequence>
<keyword evidence="2" id="KW-1185">Reference proteome</keyword>
<dbReference type="EMBL" id="AMRG01000002">
    <property type="protein sequence ID" value="EKE86872.1"/>
    <property type="molecule type" value="Genomic_DNA"/>
</dbReference>
<dbReference type="AlphaFoldDB" id="K2KJI1"/>
<proteinExistence type="predicted"/>
<dbReference type="PATRIC" id="fig|740709.3.peg.297"/>
<evidence type="ECO:0008006" key="3">
    <source>
        <dbReference type="Google" id="ProtNLM"/>
    </source>
</evidence>
<dbReference type="SUPFAM" id="SSF51261">
    <property type="entry name" value="Duplicated hybrid motif"/>
    <property type="match status" value="1"/>
</dbReference>
<dbReference type="Proteomes" id="UP000014115">
    <property type="component" value="Unassembled WGS sequence"/>
</dbReference>
<accession>K2KJI1</accession>
<evidence type="ECO:0000313" key="2">
    <source>
        <dbReference type="Proteomes" id="UP000014115"/>
    </source>
</evidence>
<dbReference type="STRING" id="740709.A10D4_01482"/>
<dbReference type="RefSeq" id="WP_008487265.1">
    <property type="nucleotide sequence ID" value="NZ_AMRG01000002.1"/>
</dbReference>
<organism evidence="1 2">
    <name type="scientific">Idiomarina xiamenensis 10-D-4</name>
    <dbReference type="NCBI Taxonomy" id="740709"/>
    <lineage>
        <taxon>Bacteria</taxon>
        <taxon>Pseudomonadati</taxon>
        <taxon>Pseudomonadota</taxon>
        <taxon>Gammaproteobacteria</taxon>
        <taxon>Alteromonadales</taxon>
        <taxon>Idiomarinaceae</taxon>
        <taxon>Idiomarina</taxon>
    </lineage>
</organism>
<comment type="caution">
    <text evidence="1">The sequence shown here is derived from an EMBL/GenBank/DDBJ whole genome shotgun (WGS) entry which is preliminary data.</text>
</comment>
<evidence type="ECO:0000313" key="1">
    <source>
        <dbReference type="EMBL" id="EKE86872.1"/>
    </source>
</evidence>